<keyword evidence="1" id="KW-0808">Transferase</keyword>
<gene>
    <name evidence="4" type="ORF">DI598_11950</name>
</gene>
<feature type="compositionally biased region" description="Basic and acidic residues" evidence="2">
    <location>
        <begin position="125"/>
        <end position="139"/>
    </location>
</feature>
<dbReference type="Pfam" id="PF02709">
    <property type="entry name" value="Glyco_transf_7C"/>
    <property type="match status" value="1"/>
</dbReference>
<feature type="region of interest" description="Disordered" evidence="2">
    <location>
        <begin position="124"/>
        <end position="154"/>
    </location>
</feature>
<reference evidence="4 5" key="1">
    <citation type="submission" date="2017-11" db="EMBL/GenBank/DDBJ databases">
        <title>Infants hospitalized years apart are colonized by the same room-sourced microbial strains.</title>
        <authorList>
            <person name="Brooks B."/>
            <person name="Olm M.R."/>
            <person name="Firek B.A."/>
            <person name="Baker R."/>
            <person name="Thomas B.C."/>
            <person name="Morowitz M.J."/>
            <person name="Banfield J.F."/>
        </authorList>
    </citation>
    <scope>NUCLEOTIDE SEQUENCE [LARGE SCALE GENOMIC DNA]</scope>
    <source>
        <strain evidence="4">S2_009_000_R2_76</strain>
    </source>
</reference>
<dbReference type="AlphaFoldDB" id="A0A2W5ERB1"/>
<sequence length="154" mass="16802">MGGRVAVSADNFYKLGGYDERIEGWGPDDLQFCLRARDAGLQPVAIPPQQVGGVITHDTESRLQELSPGARAQSEKLIKRPAPLKLAAALKRFNTRYETVANNGEVGCGEVTINFNQRQQIGPLEKAEAAHSAPERKTDWAMTTGKRGQGIERS</sequence>
<dbReference type="InterPro" id="IPR027791">
    <property type="entry name" value="Galactosyl_T_C"/>
</dbReference>
<dbReference type="Proteomes" id="UP000249645">
    <property type="component" value="Unassembled WGS sequence"/>
</dbReference>
<evidence type="ECO:0000256" key="2">
    <source>
        <dbReference type="SAM" id="MobiDB-lite"/>
    </source>
</evidence>
<evidence type="ECO:0000313" key="4">
    <source>
        <dbReference type="EMBL" id="PZP46571.1"/>
    </source>
</evidence>
<dbReference type="InterPro" id="IPR029044">
    <property type="entry name" value="Nucleotide-diphossugar_trans"/>
</dbReference>
<evidence type="ECO:0000256" key="1">
    <source>
        <dbReference type="ARBA" id="ARBA00022679"/>
    </source>
</evidence>
<dbReference type="Gene3D" id="3.90.550.10">
    <property type="entry name" value="Spore Coat Polysaccharide Biosynthesis Protein SpsA, Chain A"/>
    <property type="match status" value="1"/>
</dbReference>
<evidence type="ECO:0000259" key="3">
    <source>
        <dbReference type="Pfam" id="PF02709"/>
    </source>
</evidence>
<organism evidence="4 5">
    <name type="scientific">Pseudopedobacter saltans</name>
    <dbReference type="NCBI Taxonomy" id="151895"/>
    <lineage>
        <taxon>Bacteria</taxon>
        <taxon>Pseudomonadati</taxon>
        <taxon>Bacteroidota</taxon>
        <taxon>Sphingobacteriia</taxon>
        <taxon>Sphingobacteriales</taxon>
        <taxon>Sphingobacteriaceae</taxon>
        <taxon>Pseudopedobacter</taxon>
    </lineage>
</organism>
<name>A0A2W5ERB1_9SPHI</name>
<dbReference type="EMBL" id="QFOI01000220">
    <property type="protein sequence ID" value="PZP46571.1"/>
    <property type="molecule type" value="Genomic_DNA"/>
</dbReference>
<comment type="caution">
    <text evidence="4">The sequence shown here is derived from an EMBL/GenBank/DDBJ whole genome shotgun (WGS) entry which is preliminary data.</text>
</comment>
<dbReference type="SUPFAM" id="SSF53448">
    <property type="entry name" value="Nucleotide-diphospho-sugar transferases"/>
    <property type="match status" value="1"/>
</dbReference>
<dbReference type="GO" id="GO:0016740">
    <property type="term" value="F:transferase activity"/>
    <property type="evidence" value="ECO:0007669"/>
    <property type="project" value="UniProtKB-KW"/>
</dbReference>
<protein>
    <recommendedName>
        <fullName evidence="3">Galactosyltransferase C-terminal domain-containing protein</fullName>
    </recommendedName>
</protein>
<accession>A0A2W5ERB1</accession>
<evidence type="ECO:0000313" key="5">
    <source>
        <dbReference type="Proteomes" id="UP000249645"/>
    </source>
</evidence>
<proteinExistence type="predicted"/>
<feature type="domain" description="Galactosyltransferase C-terminal" evidence="3">
    <location>
        <begin position="1"/>
        <end position="52"/>
    </location>
</feature>